<gene>
    <name evidence="1" type="ORF">AOCH_000085</name>
</gene>
<keyword evidence="2" id="KW-1185">Reference proteome</keyword>
<proteinExistence type="predicted"/>
<dbReference type="AlphaFoldDB" id="A0A0F8V1F0"/>
<evidence type="ECO:0000313" key="2">
    <source>
        <dbReference type="Proteomes" id="UP000034947"/>
    </source>
</evidence>
<protein>
    <submittedName>
        <fullName evidence="1">Uncharacterized protein</fullName>
    </submittedName>
</protein>
<dbReference type="Proteomes" id="UP000034947">
    <property type="component" value="Unassembled WGS sequence"/>
</dbReference>
<evidence type="ECO:0000313" key="1">
    <source>
        <dbReference type="EMBL" id="KKK25594.1"/>
    </source>
</evidence>
<reference evidence="1 2" key="1">
    <citation type="submission" date="2015-02" db="EMBL/GenBank/DDBJ databases">
        <title>Draft Genome Sequences of Two Closely-Related Aflatoxigenic Aspergillus Species Obtained from the Cote d'Ivoire.</title>
        <authorList>
            <person name="Moore G.G."/>
            <person name="Beltz S.B."/>
            <person name="Mack B.M."/>
        </authorList>
    </citation>
    <scope>NUCLEOTIDE SEQUENCE [LARGE SCALE GENOMIC DNA]</scope>
    <source>
        <strain evidence="1 2">SRRC1432</strain>
    </source>
</reference>
<organism evidence="1 2">
    <name type="scientific">Aspergillus ochraceoroseus</name>
    <dbReference type="NCBI Taxonomy" id="138278"/>
    <lineage>
        <taxon>Eukaryota</taxon>
        <taxon>Fungi</taxon>
        <taxon>Dikarya</taxon>
        <taxon>Ascomycota</taxon>
        <taxon>Pezizomycotina</taxon>
        <taxon>Eurotiomycetes</taxon>
        <taxon>Eurotiomycetidae</taxon>
        <taxon>Eurotiales</taxon>
        <taxon>Aspergillaceae</taxon>
        <taxon>Aspergillus</taxon>
        <taxon>Aspergillus subgen. Nidulantes</taxon>
    </lineage>
</organism>
<dbReference type="EMBL" id="JYKN01000138">
    <property type="protein sequence ID" value="KKK25594.1"/>
    <property type="molecule type" value="Genomic_DNA"/>
</dbReference>
<accession>A0A0F8V1F0</accession>
<comment type="caution">
    <text evidence="1">The sequence shown here is derived from an EMBL/GenBank/DDBJ whole genome shotgun (WGS) entry which is preliminary data.</text>
</comment>
<sequence length="127" mass="14220">MALLLLLRPKWEQPKYAAILRAKDPLQRVLVDSTQCRPNRPRMQPHGVGGRETRHHNQTRIQGVHPMGDGWQCMDLLWGERGDRCDCRLDRGGLGGGGGIAEDVVNTIQHTRHGDSTCDPFADIYGL</sequence>
<name>A0A0F8V1F0_9EURO</name>